<keyword evidence="2" id="KW-0812">Transmembrane</keyword>
<dbReference type="Proteomes" id="UP001283361">
    <property type="component" value="Unassembled WGS sequence"/>
</dbReference>
<feature type="transmembrane region" description="Helical" evidence="2">
    <location>
        <begin position="498"/>
        <end position="516"/>
    </location>
</feature>
<feature type="chain" id="PRO_5041917100" description="Nose resistant-to-fluoxetine protein N-terminal domain-containing protein" evidence="3">
    <location>
        <begin position="24"/>
        <end position="892"/>
    </location>
</feature>
<evidence type="ECO:0000256" key="2">
    <source>
        <dbReference type="SAM" id="Phobius"/>
    </source>
</evidence>
<feature type="transmembrane region" description="Helical" evidence="2">
    <location>
        <begin position="651"/>
        <end position="666"/>
    </location>
</feature>
<dbReference type="Pfam" id="PF20146">
    <property type="entry name" value="NRF"/>
    <property type="match status" value="1"/>
</dbReference>
<keyword evidence="6" id="KW-1185">Reference proteome</keyword>
<feature type="compositionally biased region" description="Low complexity" evidence="1">
    <location>
        <begin position="25"/>
        <end position="39"/>
    </location>
</feature>
<dbReference type="PANTHER" id="PTHR11161:SF0">
    <property type="entry name" value="O-ACYLTRANSFERASE LIKE PROTEIN"/>
    <property type="match status" value="1"/>
</dbReference>
<gene>
    <name evidence="5" type="ORF">RRG08_034271</name>
</gene>
<dbReference type="InterPro" id="IPR002656">
    <property type="entry name" value="Acyl_transf_3_dom"/>
</dbReference>
<dbReference type="PANTHER" id="PTHR11161">
    <property type="entry name" value="O-ACYLTRANSFERASE"/>
    <property type="match status" value="1"/>
</dbReference>
<feature type="transmembrane region" description="Helical" evidence="2">
    <location>
        <begin position="826"/>
        <end position="844"/>
    </location>
</feature>
<evidence type="ECO:0000256" key="1">
    <source>
        <dbReference type="SAM" id="MobiDB-lite"/>
    </source>
</evidence>
<keyword evidence="2" id="KW-0472">Membrane</keyword>
<feature type="transmembrane region" description="Helical" evidence="2">
    <location>
        <begin position="792"/>
        <end position="814"/>
    </location>
</feature>
<feature type="transmembrane region" description="Helical" evidence="2">
    <location>
        <begin position="581"/>
        <end position="604"/>
    </location>
</feature>
<comment type="caution">
    <text evidence="5">The sequence shown here is derived from an EMBL/GenBank/DDBJ whole genome shotgun (WGS) entry which is preliminary data.</text>
</comment>
<accession>A0AAE1A140</accession>
<feature type="transmembrane region" description="Helical" evidence="2">
    <location>
        <begin position="536"/>
        <end position="560"/>
    </location>
</feature>
<feature type="signal peptide" evidence="3">
    <location>
        <begin position="1"/>
        <end position="23"/>
    </location>
</feature>
<organism evidence="5 6">
    <name type="scientific">Elysia crispata</name>
    <name type="common">lettuce slug</name>
    <dbReference type="NCBI Taxonomy" id="231223"/>
    <lineage>
        <taxon>Eukaryota</taxon>
        <taxon>Metazoa</taxon>
        <taxon>Spiralia</taxon>
        <taxon>Lophotrochozoa</taxon>
        <taxon>Mollusca</taxon>
        <taxon>Gastropoda</taxon>
        <taxon>Heterobranchia</taxon>
        <taxon>Euthyneura</taxon>
        <taxon>Panpulmonata</taxon>
        <taxon>Sacoglossa</taxon>
        <taxon>Placobranchoidea</taxon>
        <taxon>Plakobranchidae</taxon>
        <taxon>Elysia</taxon>
    </lineage>
</organism>
<reference evidence="5" key="1">
    <citation type="journal article" date="2023" name="G3 (Bethesda)">
        <title>A reference genome for the long-term kleptoplast-retaining sea slug Elysia crispata morphotype clarki.</title>
        <authorList>
            <person name="Eastman K.E."/>
            <person name="Pendleton A.L."/>
            <person name="Shaikh M.A."/>
            <person name="Suttiyut T."/>
            <person name="Ogas R."/>
            <person name="Tomko P."/>
            <person name="Gavelis G."/>
            <person name="Widhalm J.R."/>
            <person name="Wisecaver J.H."/>
        </authorList>
    </citation>
    <scope>NUCLEOTIDE SEQUENCE</scope>
    <source>
        <strain evidence="5">ECLA1</strain>
    </source>
</reference>
<feature type="transmembrane region" description="Helical" evidence="2">
    <location>
        <begin position="329"/>
        <end position="349"/>
    </location>
</feature>
<dbReference type="InterPro" id="IPR052728">
    <property type="entry name" value="O2_lipid_transport_reg"/>
</dbReference>
<sequence length="892" mass="98494">MRTARRAGFLLLLSLSLTLTVLGASQSNSSDSNTNNSSNIPKTIDTTKTDSLPAGARSEPAVTGNDARKPNKARPNSKSELSSSSPSASPASLVKTRQLLRELGAFLPELGGTVVNGQPLTAKQSEVLKDLTKRLGSTISALPNMFQSGNSTADLLKLLTDSGLLQFLTSSASAKSSNVPGTPTSEPYTVDWLKCRADMLIMVNGLATRQMWALKMIDSWGKPESSILRGNTGFLGNNAECRSVHYTNTTTFANVQGNMCRMSIYLEATKDLLAGTGEITPIYFDVCLPRSCQSQDLNKALKQIVKRDDGSPIVTATCTADLDIGQDPWAIVAVVILSIFLALMVAGTLTEFCVGSRSHLASNLINAFIPSNSTTDLSSNGVSSIATDGGLGKHHGHFNGGFEMRERSSIPTGDDTDAMGKNYPYRRSFVDAKWLTGSSSHGLPRQSGVSDKKPSDDTAHLSKWQRLLLAFSLPRNTGKILGVTPGPGSIGCLHGIRVFSMAWVILGHVIIFAAGSNNFKNRLSIYDLTQTFLFQTIVNAPLSVDSFFFMSGLLTAYLFLKECGKKEKVTMRQGILYYVHRYWRLTPPMMIWIMIVSCLVKYVGEGRPGWVDYPAAQVCRDNWWLNMLYIQNLWIERSGCLGVTWFLANDMQFYMLAPLVMIPWVYRQRIMGYIMAAMLITVHLASNAWLVYDYNFDIVRQGEGYSSKLYFRPWSRVGPFAIGLLFGYILYRTKCKMHINKFLVVIGWILAVGFMLTVTLVTYDENKNLFTDPSGWPVEGKVVYEMLSRPGWAVMLGWIVVACATGHGGFINSILSWDGFLPLSRLTYCAFLVHLTIMNYEFMSPDSTQLYTITNLIYRFFGMYVMSYAVAFLLAVGVEAPMLGMEKVALAR</sequence>
<dbReference type="AlphaFoldDB" id="A0AAE1A140"/>
<evidence type="ECO:0000259" key="4">
    <source>
        <dbReference type="SMART" id="SM00703"/>
    </source>
</evidence>
<protein>
    <recommendedName>
        <fullName evidence="4">Nose resistant-to-fluoxetine protein N-terminal domain-containing protein</fullName>
    </recommendedName>
</protein>
<feature type="compositionally biased region" description="Polar residues" evidence="1">
    <location>
        <begin position="40"/>
        <end position="50"/>
    </location>
</feature>
<feature type="region of interest" description="Disordered" evidence="1">
    <location>
        <begin position="25"/>
        <end position="93"/>
    </location>
</feature>
<dbReference type="Pfam" id="PF01757">
    <property type="entry name" value="Acyl_transf_3"/>
    <property type="match status" value="1"/>
</dbReference>
<dbReference type="InterPro" id="IPR006621">
    <property type="entry name" value="Nose-resist-to-fluoxetine_N"/>
</dbReference>
<feature type="domain" description="Nose resistant-to-fluoxetine protein N-terminal" evidence="4">
    <location>
        <begin position="192"/>
        <end position="320"/>
    </location>
</feature>
<dbReference type="SMART" id="SM00703">
    <property type="entry name" value="NRF"/>
    <property type="match status" value="1"/>
</dbReference>
<dbReference type="GO" id="GO:0016747">
    <property type="term" value="F:acyltransferase activity, transferring groups other than amino-acyl groups"/>
    <property type="evidence" value="ECO:0007669"/>
    <property type="project" value="InterPro"/>
</dbReference>
<dbReference type="EMBL" id="JAWDGP010002890">
    <property type="protein sequence ID" value="KAK3779013.1"/>
    <property type="molecule type" value="Genomic_DNA"/>
</dbReference>
<feature type="transmembrane region" description="Helical" evidence="2">
    <location>
        <begin position="856"/>
        <end position="878"/>
    </location>
</feature>
<keyword evidence="2" id="KW-1133">Transmembrane helix</keyword>
<name>A0AAE1A140_9GAST</name>
<feature type="transmembrane region" description="Helical" evidence="2">
    <location>
        <begin position="743"/>
        <end position="763"/>
    </location>
</feature>
<keyword evidence="3" id="KW-0732">Signal</keyword>
<feature type="region of interest" description="Disordered" evidence="1">
    <location>
        <begin position="438"/>
        <end position="457"/>
    </location>
</feature>
<proteinExistence type="predicted"/>
<evidence type="ECO:0000256" key="3">
    <source>
        <dbReference type="SAM" id="SignalP"/>
    </source>
</evidence>
<feature type="compositionally biased region" description="Low complexity" evidence="1">
    <location>
        <begin position="78"/>
        <end position="93"/>
    </location>
</feature>
<evidence type="ECO:0000313" key="5">
    <source>
        <dbReference type="EMBL" id="KAK3779013.1"/>
    </source>
</evidence>
<feature type="transmembrane region" description="Helical" evidence="2">
    <location>
        <begin position="673"/>
        <end position="692"/>
    </location>
</feature>
<evidence type="ECO:0000313" key="6">
    <source>
        <dbReference type="Proteomes" id="UP001283361"/>
    </source>
</evidence>
<feature type="transmembrane region" description="Helical" evidence="2">
    <location>
        <begin position="712"/>
        <end position="731"/>
    </location>
</feature>